<sequence length="78" mass="8852">RRPPAAAPAGAPARCGQYYVYVCSRLRNLVIRLILAIRKFACVSVSCSIKMAPDSFVYKPTRSLSFTPFYVILKRRRI</sequence>
<protein>
    <submittedName>
        <fullName evidence="1">Uncharacterized protein</fullName>
    </submittedName>
</protein>
<proteinExistence type="predicted"/>
<name>S4PUY7_9NEOP</name>
<dbReference type="AlphaFoldDB" id="S4PUY7"/>
<feature type="non-terminal residue" evidence="1">
    <location>
        <position position="1"/>
    </location>
</feature>
<evidence type="ECO:0000313" key="1">
    <source>
        <dbReference type="EMBL" id="JAA83092.1"/>
    </source>
</evidence>
<reference evidence="1" key="1">
    <citation type="journal article" date="2013" name="BMC Genomics">
        <title>Unscrambling butterfly oogenesis.</title>
        <authorList>
            <person name="Carter J.M."/>
            <person name="Baker S.C."/>
            <person name="Pink R."/>
            <person name="Carter D.R."/>
            <person name="Collins A."/>
            <person name="Tomlin J."/>
            <person name="Gibbs M."/>
            <person name="Breuker C.J."/>
        </authorList>
    </citation>
    <scope>NUCLEOTIDE SEQUENCE</scope>
    <source>
        <tissue evidence="1">Ovary</tissue>
    </source>
</reference>
<organism evidence="1">
    <name type="scientific">Pararge aegeria</name>
    <name type="common">speckled wood butterfly</name>
    <dbReference type="NCBI Taxonomy" id="116150"/>
    <lineage>
        <taxon>Eukaryota</taxon>
        <taxon>Metazoa</taxon>
        <taxon>Ecdysozoa</taxon>
        <taxon>Arthropoda</taxon>
        <taxon>Hexapoda</taxon>
        <taxon>Insecta</taxon>
        <taxon>Pterygota</taxon>
        <taxon>Neoptera</taxon>
        <taxon>Endopterygota</taxon>
        <taxon>Lepidoptera</taxon>
        <taxon>Glossata</taxon>
        <taxon>Ditrysia</taxon>
        <taxon>Papilionoidea</taxon>
        <taxon>Nymphalidae</taxon>
        <taxon>Satyrinae</taxon>
        <taxon>Satyrini</taxon>
        <taxon>Parargina</taxon>
        <taxon>Pararge</taxon>
    </lineage>
</organism>
<reference evidence="1" key="2">
    <citation type="submission" date="2013-05" db="EMBL/GenBank/DDBJ databases">
        <authorList>
            <person name="Carter J.-M."/>
            <person name="Baker S.C."/>
            <person name="Pink R."/>
            <person name="Carter D.R.F."/>
            <person name="Collins A."/>
            <person name="Tomlin J."/>
            <person name="Gibbs M."/>
            <person name="Breuker C.J."/>
        </authorList>
    </citation>
    <scope>NUCLEOTIDE SEQUENCE</scope>
    <source>
        <tissue evidence="1">Ovary</tissue>
    </source>
</reference>
<accession>S4PUY7</accession>
<dbReference type="EMBL" id="GAIX01009468">
    <property type="protein sequence ID" value="JAA83092.1"/>
    <property type="molecule type" value="Transcribed_RNA"/>
</dbReference>